<dbReference type="OrthoDB" id="9789215at2"/>
<dbReference type="HOGENOM" id="CLU_037398_3_1_11"/>
<evidence type="ECO:0000256" key="4">
    <source>
        <dbReference type="ARBA" id="ARBA00022519"/>
    </source>
</evidence>
<dbReference type="PATRIC" id="fig|529884.3.peg.1129"/>
<keyword evidence="2" id="KW-0813">Transport</keyword>
<dbReference type="SUPFAM" id="SSF53850">
    <property type="entry name" value="Periplasmic binding protein-like II"/>
    <property type="match status" value="1"/>
</dbReference>
<dbReference type="eggNOG" id="COG0715">
    <property type="taxonomic scope" value="Bacteria"/>
</dbReference>
<evidence type="ECO:0000313" key="8">
    <source>
        <dbReference type="Proteomes" id="UP000067708"/>
    </source>
</evidence>
<sequence length="403" mass="43216">MTNENFEAACAHDTNTWFDRRTMLRIGAAGAAAAAVVGFGEAAPASAASWTEKLGTLKIGYLPITDAAPLLIGKSNGLFSKAGIKTADPTLFRTWPALVEAFAAKQVDIIHVLMPLALQLKFAAKQDVKVLTWNHTNGSAITVAKNINDITELAGKTVAIPHWFSLHNVIIQQAFKTAGLKAIIKGEASADAKTVKLVPAAPADMPVQLAAGQIAGYVVAEPFNALAEVKGIGKILRFSGDIWKDHACCVTLVRGDLIKKNPLAAQAIANVIAESQLIIERDRNQAATNLSTGGYLPQDVKAIKKALADYTTAEYPKAITHPEWKSQRINFQPFPYPSYTVELIKRLKLTAVDTDKTFLNSINLKTAHADLVALGFAEKAIAKNGGNSKFGLPKSLTRKEVIS</sequence>
<dbReference type="Pfam" id="PF13379">
    <property type="entry name" value="NMT1_2"/>
    <property type="match status" value="1"/>
</dbReference>
<comment type="similarity">
    <text evidence="6">Belongs to the CmpA/NrtA family.</text>
</comment>
<accession>A0A060JMZ8</accession>
<proteinExistence type="inferred from homology"/>
<protein>
    <submittedName>
        <fullName evidence="7">ABC-type nitrate/sulfonate/bicarbonate transport systems, periplasmic component</fullName>
    </submittedName>
</protein>
<evidence type="ECO:0000256" key="2">
    <source>
        <dbReference type="ARBA" id="ARBA00022448"/>
    </source>
</evidence>
<dbReference type="KEGG" id="rla:Rhola_00011700"/>
<name>A0A060JMZ8_9MICO</name>
<dbReference type="AlphaFoldDB" id="A0A060JMZ8"/>
<dbReference type="InterPro" id="IPR044527">
    <property type="entry name" value="NrtA/CpmA_ABC-bd_dom"/>
</dbReference>
<dbReference type="InterPro" id="IPR006311">
    <property type="entry name" value="TAT_signal"/>
</dbReference>
<dbReference type="CDD" id="cd13553">
    <property type="entry name" value="PBP2_NrtA_CpmA_like"/>
    <property type="match status" value="1"/>
</dbReference>
<comment type="subcellular location">
    <subcellularLocation>
        <location evidence="1">Cell inner membrane</location>
    </subcellularLocation>
</comment>
<dbReference type="PANTHER" id="PTHR30024:SF43">
    <property type="entry name" value="BLL4572 PROTEIN"/>
    <property type="match status" value="1"/>
</dbReference>
<dbReference type="STRING" id="529884.Rhola_00011700"/>
<keyword evidence="3" id="KW-1003">Cell membrane</keyword>
<evidence type="ECO:0000256" key="1">
    <source>
        <dbReference type="ARBA" id="ARBA00004533"/>
    </source>
</evidence>
<keyword evidence="5" id="KW-0472">Membrane</keyword>
<reference evidence="7 8" key="1">
    <citation type="journal article" date="2014" name="Int. J. Syst. Evol. Microbiol.">
        <title>Rhodoluna lacicola gen. nov., sp. nov., a planktonic freshwater bacterium with stream-lined genome.</title>
        <authorList>
            <person name="Hahn M."/>
            <person name="Schmidt J."/>
            <person name="Taipale S.J."/>
            <person name="Doolittle W.F."/>
            <person name="Koll U."/>
        </authorList>
    </citation>
    <scope>NUCLEOTIDE SEQUENCE [LARGE SCALE GENOMIC DNA]</scope>
    <source>
        <strain evidence="7 8">MWH-Ta8</strain>
    </source>
</reference>
<organism evidence="7 8">
    <name type="scientific">Rhodoluna lacicola</name>
    <dbReference type="NCBI Taxonomy" id="529884"/>
    <lineage>
        <taxon>Bacteria</taxon>
        <taxon>Bacillati</taxon>
        <taxon>Actinomycetota</taxon>
        <taxon>Actinomycetes</taxon>
        <taxon>Micrococcales</taxon>
        <taxon>Microbacteriaceae</taxon>
        <taxon>Luna cluster</taxon>
        <taxon>Luna-1 subcluster</taxon>
        <taxon>Rhodoluna</taxon>
    </lineage>
</organism>
<keyword evidence="4" id="KW-0997">Cell inner membrane</keyword>
<evidence type="ECO:0000256" key="3">
    <source>
        <dbReference type="ARBA" id="ARBA00022475"/>
    </source>
</evidence>
<gene>
    <name evidence="7" type="ORF">Rhola_00011700</name>
</gene>
<dbReference type="PANTHER" id="PTHR30024">
    <property type="entry name" value="ALIPHATIC SULFONATES-BINDING PROTEIN-RELATED"/>
    <property type="match status" value="1"/>
</dbReference>
<dbReference type="Gene3D" id="3.40.190.10">
    <property type="entry name" value="Periplasmic binding protein-like II"/>
    <property type="match status" value="2"/>
</dbReference>
<keyword evidence="8" id="KW-1185">Reference proteome</keyword>
<dbReference type="GO" id="GO:0005886">
    <property type="term" value="C:plasma membrane"/>
    <property type="evidence" value="ECO:0007669"/>
    <property type="project" value="UniProtKB-SubCell"/>
</dbReference>
<evidence type="ECO:0000256" key="5">
    <source>
        <dbReference type="ARBA" id="ARBA00023136"/>
    </source>
</evidence>
<evidence type="ECO:0000313" key="7">
    <source>
        <dbReference type="EMBL" id="AIC47963.1"/>
    </source>
</evidence>
<evidence type="ECO:0000256" key="6">
    <source>
        <dbReference type="ARBA" id="ARBA00024031"/>
    </source>
</evidence>
<dbReference type="EMBL" id="CP007490">
    <property type="protein sequence ID" value="AIC47963.1"/>
    <property type="molecule type" value="Genomic_DNA"/>
</dbReference>
<dbReference type="RefSeq" id="WP_051636334.1">
    <property type="nucleotide sequence ID" value="NZ_CP007490.1"/>
</dbReference>
<dbReference type="PROSITE" id="PS51318">
    <property type="entry name" value="TAT"/>
    <property type="match status" value="1"/>
</dbReference>
<dbReference type="Proteomes" id="UP000067708">
    <property type="component" value="Chromosome"/>
</dbReference>